<comment type="caution">
    <text evidence="2">The sequence shown here is derived from an EMBL/GenBank/DDBJ whole genome shotgun (WGS) entry which is preliminary data.</text>
</comment>
<feature type="region of interest" description="Disordered" evidence="1">
    <location>
        <begin position="235"/>
        <end position="279"/>
    </location>
</feature>
<dbReference type="Proteomes" id="UP001596270">
    <property type="component" value="Unassembled WGS sequence"/>
</dbReference>
<sequence>MASQPDVLQSCLQEAARAAKPALEHCIETAITALQAAETHSMKTSERDELASAWRGLLDNKAAWSARYQADLLAAFDKGIAAALAAGENGNTAFATSTAQGLRRTGSLGMDAFSLVDDADVTQAIESSRLLQHILPCVEQTLAELDTLISSAQGLANVRPELNPLRPEVFTQVLQGLMANAAADPPLVSTWVRHLADPMGRELKRIYEKLIHLLEQANVQAANYRVLQTPAGIAGKTRAGGGKAGSTPGGLPGGSGTGSGSGGEGAYAGGKPARPPSQYADLSNYEIRDELFQDFLFHGGSNAHHGLAPSYYATVDEELSALKAAPDSTAAPLSGPAAEDEASYQAVPAVDRPQRFVDVSSPLSAKVWGTYGRSRERAIVRTQLRKEATKVGQVLGLEVVRKLVNQVAQDPRLLVPVREAIVALEPSLLRLAMVDPRFFSDEGHPGRRLMERVAQRSFKYNDEFSPEFAVFFQAVTGSFNELNALSIEDAKPFGTALAALEHAWDAQDQREFETRHKVLQALHFAEERQERADQIAFDLSARSDLDNVPGVVLDFLFGPWSLAMAHAKLVDQRNQVDPEGFGSVVPDLLWSVKRDVTLKRPAKLIEMIPGLLDKLHSGLSMLGQTPRENEKFFESLMKLHQPVLKLRRLKSKRDAEESGAIPLEPEELPATPEQRRARVAEQPWLGRDDLDAAGFEDTLPTAPGELLDELPAAPPAARPLPMAVEAAAAAPDATAQAEGDNTSRPAHTSPEAEAILLSLRTGSWVDLYSKRRWLRAQLIWASSKATLFMFLSHGGQPHSMTKRSCEKLIMQRWLRPVDTQAVVAQALDAVASEVAAQAPPLRQGSNAFLPSAAPQDEPATV</sequence>
<evidence type="ECO:0000256" key="1">
    <source>
        <dbReference type="SAM" id="MobiDB-lite"/>
    </source>
</evidence>
<organism evidence="2 3">
    <name type="scientific">Polaromonas aquatica</name>
    <dbReference type="NCBI Taxonomy" id="332657"/>
    <lineage>
        <taxon>Bacteria</taxon>
        <taxon>Pseudomonadati</taxon>
        <taxon>Pseudomonadota</taxon>
        <taxon>Betaproteobacteria</taxon>
        <taxon>Burkholderiales</taxon>
        <taxon>Comamonadaceae</taxon>
        <taxon>Polaromonas</taxon>
    </lineage>
</organism>
<feature type="region of interest" description="Disordered" evidence="1">
    <location>
        <begin position="691"/>
        <end position="748"/>
    </location>
</feature>
<protein>
    <submittedName>
        <fullName evidence="2">DUF1631 family protein</fullName>
    </submittedName>
</protein>
<feature type="compositionally biased region" description="Gly residues" evidence="1">
    <location>
        <begin position="238"/>
        <end position="268"/>
    </location>
</feature>
<evidence type="ECO:0000313" key="2">
    <source>
        <dbReference type="EMBL" id="MFC6281455.1"/>
    </source>
</evidence>
<proteinExistence type="predicted"/>
<feature type="region of interest" description="Disordered" evidence="1">
    <location>
        <begin position="650"/>
        <end position="676"/>
    </location>
</feature>
<dbReference type="RefSeq" id="WP_371439119.1">
    <property type="nucleotide sequence ID" value="NZ_JBHSRS010000018.1"/>
</dbReference>
<accession>A0ABW1TVT8</accession>
<feature type="compositionally biased region" description="Low complexity" evidence="1">
    <location>
        <begin position="702"/>
        <end position="711"/>
    </location>
</feature>
<dbReference type="Pfam" id="PF07793">
    <property type="entry name" value="DUF1631"/>
    <property type="match status" value="1"/>
</dbReference>
<dbReference type="InterPro" id="IPR012434">
    <property type="entry name" value="DUF1631"/>
</dbReference>
<dbReference type="EMBL" id="JBHSRS010000018">
    <property type="protein sequence ID" value="MFC6281455.1"/>
    <property type="molecule type" value="Genomic_DNA"/>
</dbReference>
<evidence type="ECO:0000313" key="3">
    <source>
        <dbReference type="Proteomes" id="UP001596270"/>
    </source>
</evidence>
<keyword evidence="3" id="KW-1185">Reference proteome</keyword>
<name>A0ABW1TVT8_9BURK</name>
<reference evidence="3" key="1">
    <citation type="journal article" date="2019" name="Int. J. Syst. Evol. Microbiol.">
        <title>The Global Catalogue of Microorganisms (GCM) 10K type strain sequencing project: providing services to taxonomists for standard genome sequencing and annotation.</title>
        <authorList>
            <consortium name="The Broad Institute Genomics Platform"/>
            <consortium name="The Broad Institute Genome Sequencing Center for Infectious Disease"/>
            <person name="Wu L."/>
            <person name="Ma J."/>
        </authorList>
    </citation>
    <scope>NUCLEOTIDE SEQUENCE [LARGE SCALE GENOMIC DNA]</scope>
    <source>
        <strain evidence="3">CCUG 39402</strain>
    </source>
</reference>
<feature type="compositionally biased region" description="Low complexity" evidence="1">
    <location>
        <begin position="719"/>
        <end position="737"/>
    </location>
</feature>
<gene>
    <name evidence="2" type="ORF">ACFQND_09455</name>
</gene>